<evidence type="ECO:0000313" key="1">
    <source>
        <dbReference type="EMBL" id="BBO81258.1"/>
    </source>
</evidence>
<accession>A0A5K7ZGD5</accession>
<dbReference type="EMBL" id="AP021876">
    <property type="protein sequence ID" value="BBO81258.1"/>
    <property type="molecule type" value="Genomic_DNA"/>
</dbReference>
<dbReference type="Proteomes" id="UP000425960">
    <property type="component" value="Chromosome"/>
</dbReference>
<organism evidence="1 2">
    <name type="scientific">Desulfosarcina ovata subsp. sediminis</name>
    <dbReference type="NCBI Taxonomy" id="885957"/>
    <lineage>
        <taxon>Bacteria</taxon>
        <taxon>Pseudomonadati</taxon>
        <taxon>Thermodesulfobacteriota</taxon>
        <taxon>Desulfobacteria</taxon>
        <taxon>Desulfobacterales</taxon>
        <taxon>Desulfosarcinaceae</taxon>
        <taxon>Desulfosarcina</taxon>
    </lineage>
</organism>
<sequence length="61" mass="6766">MASLRNIAISLLRMAGARYIAQPYVLAQDSDNVSYASSVSLMNFDGTLIKYLSLFFPFILS</sequence>
<dbReference type="AlphaFoldDB" id="A0A5K7ZGD5"/>
<evidence type="ECO:0000313" key="2">
    <source>
        <dbReference type="Proteomes" id="UP000425960"/>
    </source>
</evidence>
<name>A0A5K7ZGD5_9BACT</name>
<gene>
    <name evidence="1" type="ORF">DSCO28_18240</name>
</gene>
<protein>
    <submittedName>
        <fullName evidence="1">Uncharacterized protein</fullName>
    </submittedName>
</protein>
<reference evidence="1 2" key="1">
    <citation type="submission" date="2019-11" db="EMBL/GenBank/DDBJ databases">
        <title>Comparative genomics of hydrocarbon-degrading Desulfosarcina strains.</title>
        <authorList>
            <person name="Watanabe M."/>
            <person name="Kojima H."/>
            <person name="Fukui M."/>
        </authorList>
    </citation>
    <scope>NUCLEOTIDE SEQUENCE [LARGE SCALE GENOMIC DNA]</scope>
    <source>
        <strain evidence="1 2">28bB2T</strain>
    </source>
</reference>
<dbReference type="KEGG" id="dov:DSCO28_18240"/>
<proteinExistence type="predicted"/>